<name>A0A6A7GBP3_9CRUS</name>
<dbReference type="AlphaFoldDB" id="A0A6A7GBP3"/>
<dbReference type="InterPro" id="IPR004087">
    <property type="entry name" value="KH_dom"/>
</dbReference>
<dbReference type="CDD" id="cd22384">
    <property type="entry name" value="KH-I_KHDRBS"/>
    <property type="match status" value="1"/>
</dbReference>
<reference evidence="4" key="1">
    <citation type="submission" date="2017-11" db="EMBL/GenBank/DDBJ databases">
        <title>The sensing device of the deep-sea amphipod.</title>
        <authorList>
            <person name="Kobayashi H."/>
            <person name="Nagahama T."/>
            <person name="Arai W."/>
            <person name="Sasagawa Y."/>
            <person name="Umeda M."/>
            <person name="Hayashi T."/>
            <person name="Nikaido I."/>
            <person name="Watanabe H."/>
            <person name="Oguri K."/>
            <person name="Kitazato H."/>
            <person name="Fujioka K."/>
            <person name="Kido Y."/>
            <person name="Takami H."/>
        </authorList>
    </citation>
    <scope>NUCLEOTIDE SEQUENCE</scope>
    <source>
        <tissue evidence="4">Whole body</tissue>
    </source>
</reference>
<evidence type="ECO:0000313" key="4">
    <source>
        <dbReference type="EMBL" id="LAC26885.1"/>
    </source>
</evidence>
<dbReference type="GO" id="GO:0003729">
    <property type="term" value="F:mRNA binding"/>
    <property type="evidence" value="ECO:0007669"/>
    <property type="project" value="TreeGrafter"/>
</dbReference>
<evidence type="ECO:0000259" key="3">
    <source>
        <dbReference type="SMART" id="SM00322"/>
    </source>
</evidence>
<dbReference type="GO" id="GO:0000381">
    <property type="term" value="P:regulation of alternative mRNA splicing, via spliceosome"/>
    <property type="evidence" value="ECO:0007669"/>
    <property type="project" value="TreeGrafter"/>
</dbReference>
<keyword evidence="1" id="KW-0694">RNA-binding</keyword>
<accession>A0A6A7GBP3</accession>
<proteinExistence type="evidence at transcript level"/>
<organism evidence="4">
    <name type="scientific">Hirondellea gigas</name>
    <dbReference type="NCBI Taxonomy" id="1518452"/>
    <lineage>
        <taxon>Eukaryota</taxon>
        <taxon>Metazoa</taxon>
        <taxon>Ecdysozoa</taxon>
        <taxon>Arthropoda</taxon>
        <taxon>Crustacea</taxon>
        <taxon>Multicrustacea</taxon>
        <taxon>Malacostraca</taxon>
        <taxon>Eumalacostraca</taxon>
        <taxon>Peracarida</taxon>
        <taxon>Amphipoda</taxon>
        <taxon>Amphilochidea</taxon>
        <taxon>Lysianassida</taxon>
        <taxon>Lysianassidira</taxon>
        <taxon>Lysianassoidea</taxon>
        <taxon>Lysianassidae</taxon>
        <taxon>Hirondellea</taxon>
    </lineage>
</organism>
<dbReference type="Gene3D" id="3.30.1370.10">
    <property type="entry name" value="K Homology domain, type 1"/>
    <property type="match status" value="1"/>
</dbReference>
<dbReference type="InterPro" id="IPR055256">
    <property type="entry name" value="KH_1_KHDC4/BBP-like"/>
</dbReference>
<dbReference type="GO" id="GO:0005634">
    <property type="term" value="C:nucleus"/>
    <property type="evidence" value="ECO:0007669"/>
    <property type="project" value="TreeGrafter"/>
</dbReference>
<dbReference type="InterPro" id="IPR045071">
    <property type="entry name" value="BBP-like"/>
</dbReference>
<feature type="compositionally biased region" description="Low complexity" evidence="2">
    <location>
        <begin position="283"/>
        <end position="299"/>
    </location>
</feature>
<dbReference type="InterPro" id="IPR036612">
    <property type="entry name" value="KH_dom_type_1_sf"/>
</dbReference>
<feature type="region of interest" description="Disordered" evidence="2">
    <location>
        <begin position="252"/>
        <end position="314"/>
    </location>
</feature>
<protein>
    <submittedName>
        <fullName evidence="4">KH domain-containing, RNA-binding, signal transduction-associated protein 2-like</fullName>
    </submittedName>
</protein>
<evidence type="ECO:0000256" key="1">
    <source>
        <dbReference type="ARBA" id="ARBA00022884"/>
    </source>
</evidence>
<dbReference type="SUPFAM" id="SSF54791">
    <property type="entry name" value="Eukaryotic type KH-domain (KH-domain type I)"/>
    <property type="match status" value="1"/>
</dbReference>
<dbReference type="Pfam" id="PF22675">
    <property type="entry name" value="KH-I_KHDC4-BBP"/>
    <property type="match status" value="1"/>
</dbReference>
<feature type="domain" description="K Homology" evidence="3">
    <location>
        <begin position="114"/>
        <end position="213"/>
    </location>
</feature>
<dbReference type="PANTHER" id="PTHR11208:SF42">
    <property type="entry name" value="QUAKING RELATED 54B, ISOFORM E"/>
    <property type="match status" value="1"/>
</dbReference>
<dbReference type="PANTHER" id="PTHR11208">
    <property type="entry name" value="RNA-BINDING PROTEIN RELATED"/>
    <property type="match status" value="1"/>
</dbReference>
<dbReference type="EMBL" id="IACT01007772">
    <property type="protein sequence ID" value="LAC26885.1"/>
    <property type="molecule type" value="mRNA"/>
</dbReference>
<evidence type="ECO:0000256" key="2">
    <source>
        <dbReference type="SAM" id="MobiDB-lite"/>
    </source>
</evidence>
<sequence>MMQAAPPSILSPTIPVGGGVVGLLEMPPPPCTPVYVDPSPPTPPPPCGDGGAGDALHAERMEYIRQLVQERDNLATTDGCDVAKRLVEQELERVQSGRRSDEKRSVEVTKEKSIKVTVKVQVPVREHPKFNFVGKLLGPKGNSLKRLQEETMTKMAILGRGSFRDKAKEEELRKNPDPKYSHLHEELHVEVTAHAPPAEAYARIAYALTEIRRYLVPDHNDEIRQEQMREMQILGGRNGAVLLPIDGLGTPVPATNGVTGDAHTDGSGSLSPPSSLSPPPATATPTAVKLPQPHATALTQPPPPPHSAPGAVAPPMHAANFLAASHPAMRGLTRAQMGLLATAPSYLGSMPNIAASPAMAPGAMIGRYPTMLPLGSIAMPTSQLRSMPLAYEDFADMPTLQHSELDQSFSNVYDADKSKDAALKAAGAQMMRGRYRHEPYRRIINVPS</sequence>
<dbReference type="SMART" id="SM00322">
    <property type="entry name" value="KH"/>
    <property type="match status" value="1"/>
</dbReference>